<evidence type="ECO:0000256" key="1">
    <source>
        <dbReference type="SAM" id="MobiDB-lite"/>
    </source>
</evidence>
<dbReference type="EMBL" id="JBCNJP010000019">
    <property type="protein sequence ID" value="KAK9062914.1"/>
    <property type="molecule type" value="Genomic_DNA"/>
</dbReference>
<comment type="caution">
    <text evidence="2">The sequence shown here is derived from an EMBL/GenBank/DDBJ whole genome shotgun (WGS) entry which is preliminary data.</text>
</comment>
<keyword evidence="3" id="KW-1185">Reference proteome</keyword>
<evidence type="ECO:0000313" key="3">
    <source>
        <dbReference type="Proteomes" id="UP001408789"/>
    </source>
</evidence>
<feature type="region of interest" description="Disordered" evidence="1">
    <location>
        <begin position="182"/>
        <end position="246"/>
    </location>
</feature>
<feature type="compositionally biased region" description="Basic and acidic residues" evidence="1">
    <location>
        <begin position="191"/>
        <end position="205"/>
    </location>
</feature>
<dbReference type="Proteomes" id="UP001408789">
    <property type="component" value="Unassembled WGS sequence"/>
</dbReference>
<dbReference type="PANTHER" id="PTHR48227">
    <property type="entry name" value="DNA TOPOISOMERASE 1-LIKE"/>
    <property type="match status" value="1"/>
</dbReference>
<protein>
    <submittedName>
        <fullName evidence="2">Uncharacterized protein</fullName>
    </submittedName>
</protein>
<sequence length="246" mass="27110">MKTVTGKIVSTKPVNLSKAAKILSNFVNSDNGASQPVAAYLRRASAAFNELVCSKKHHMLKKKSSKEDTSTKSDTSHKSLEENKKFGQVSVEVDESGAREVEEVPDLCHKAAVELSFIRISLLLSLSSSVTGKIVSTKPVNLSKAAKILSNFVNSDNGASQPVAAYVRRASAAFNELVYSKKHHMLKKKSSKEDTSTKSKSDTSQRRNRQKKRKKKKRKNAEADGGEMGNSVTPERKKRRRTESDD</sequence>
<reference evidence="2 3" key="1">
    <citation type="submission" date="2024-04" db="EMBL/GenBank/DDBJ databases">
        <title>The reference genome of an endangered Asteraceae, Deinandra increscens subsp. villosa, native to the Central Coast of California.</title>
        <authorList>
            <person name="Guilliams M."/>
            <person name="Hasenstab-Lehman K."/>
            <person name="Meyer R."/>
            <person name="Mcevoy S."/>
        </authorList>
    </citation>
    <scope>NUCLEOTIDE SEQUENCE [LARGE SCALE GENOMIC DNA]</scope>
    <source>
        <tissue evidence="2">Leaf</tissue>
    </source>
</reference>
<proteinExistence type="predicted"/>
<feature type="compositionally biased region" description="Basic and acidic residues" evidence="1">
    <location>
        <begin position="65"/>
        <end position="81"/>
    </location>
</feature>
<name>A0AAP0CU21_9ASTR</name>
<feature type="compositionally biased region" description="Basic residues" evidence="1">
    <location>
        <begin position="236"/>
        <end position="246"/>
    </location>
</feature>
<accession>A0AAP0CU21</accession>
<organism evidence="2 3">
    <name type="scientific">Deinandra increscens subsp. villosa</name>
    <dbReference type="NCBI Taxonomy" id="3103831"/>
    <lineage>
        <taxon>Eukaryota</taxon>
        <taxon>Viridiplantae</taxon>
        <taxon>Streptophyta</taxon>
        <taxon>Embryophyta</taxon>
        <taxon>Tracheophyta</taxon>
        <taxon>Spermatophyta</taxon>
        <taxon>Magnoliopsida</taxon>
        <taxon>eudicotyledons</taxon>
        <taxon>Gunneridae</taxon>
        <taxon>Pentapetalae</taxon>
        <taxon>asterids</taxon>
        <taxon>campanulids</taxon>
        <taxon>Asterales</taxon>
        <taxon>Asteraceae</taxon>
        <taxon>Asteroideae</taxon>
        <taxon>Heliantheae alliance</taxon>
        <taxon>Madieae</taxon>
        <taxon>Madiinae</taxon>
        <taxon>Deinandra</taxon>
    </lineage>
</organism>
<gene>
    <name evidence="2" type="ORF">SSX86_020104</name>
</gene>
<feature type="region of interest" description="Disordered" evidence="1">
    <location>
        <begin position="59"/>
        <end position="81"/>
    </location>
</feature>
<dbReference type="PANTHER" id="PTHR48227:SF1">
    <property type="entry name" value="DNA LIGASE 1-LIKE"/>
    <property type="match status" value="1"/>
</dbReference>
<evidence type="ECO:0000313" key="2">
    <source>
        <dbReference type="EMBL" id="KAK9062914.1"/>
    </source>
</evidence>
<dbReference type="AlphaFoldDB" id="A0AAP0CU21"/>
<feature type="compositionally biased region" description="Basic residues" evidence="1">
    <location>
        <begin position="206"/>
        <end position="219"/>
    </location>
</feature>